<keyword evidence="2 5" id="KW-0012">Acyltransferase</keyword>
<dbReference type="CDD" id="cd04301">
    <property type="entry name" value="NAT_SF"/>
    <property type="match status" value="1"/>
</dbReference>
<keyword evidence="1 5" id="KW-0808">Transferase</keyword>
<organism evidence="5 6">
    <name type="scientific">Streptomyces griseoaurantiacus</name>
    <dbReference type="NCBI Taxonomy" id="68213"/>
    <lineage>
        <taxon>Bacteria</taxon>
        <taxon>Bacillati</taxon>
        <taxon>Actinomycetota</taxon>
        <taxon>Actinomycetes</taxon>
        <taxon>Kitasatosporales</taxon>
        <taxon>Streptomycetaceae</taxon>
        <taxon>Streptomyces</taxon>
        <taxon>Streptomyces aurantiacus group</taxon>
    </lineage>
</organism>
<evidence type="ECO:0000259" key="4">
    <source>
        <dbReference type="PROSITE" id="PS51186"/>
    </source>
</evidence>
<dbReference type="InterPro" id="IPR000182">
    <property type="entry name" value="GNAT_dom"/>
</dbReference>
<evidence type="ECO:0000256" key="1">
    <source>
        <dbReference type="ARBA" id="ARBA00022679"/>
    </source>
</evidence>
<dbReference type="PROSITE" id="PS51186">
    <property type="entry name" value="GNAT"/>
    <property type="match status" value="1"/>
</dbReference>
<dbReference type="GO" id="GO:0016747">
    <property type="term" value="F:acyltransferase activity, transferring groups other than amino-acyl groups"/>
    <property type="evidence" value="ECO:0007669"/>
    <property type="project" value="InterPro"/>
</dbReference>
<dbReference type="AlphaFoldDB" id="A0A1G7PLW6"/>
<evidence type="ECO:0000256" key="2">
    <source>
        <dbReference type="ARBA" id="ARBA00023315"/>
    </source>
</evidence>
<protein>
    <submittedName>
        <fullName evidence="5">L-amino acid N-acyltransferase YncA</fullName>
    </submittedName>
</protein>
<evidence type="ECO:0000313" key="5">
    <source>
        <dbReference type="EMBL" id="SDF87355.1"/>
    </source>
</evidence>
<dbReference type="InterPro" id="IPR050832">
    <property type="entry name" value="Bact_Acetyltransf"/>
</dbReference>
<dbReference type="Proteomes" id="UP000198614">
    <property type="component" value="Unassembled WGS sequence"/>
</dbReference>
<dbReference type="PANTHER" id="PTHR43877">
    <property type="entry name" value="AMINOALKYLPHOSPHONATE N-ACETYLTRANSFERASE-RELATED-RELATED"/>
    <property type="match status" value="1"/>
</dbReference>
<feature type="region of interest" description="Disordered" evidence="3">
    <location>
        <begin position="168"/>
        <end position="220"/>
    </location>
</feature>
<reference evidence="5 6" key="1">
    <citation type="submission" date="2016-10" db="EMBL/GenBank/DDBJ databases">
        <authorList>
            <person name="de Groot N.N."/>
        </authorList>
    </citation>
    <scope>NUCLEOTIDE SEQUENCE [LARGE SCALE GENOMIC DNA]</scope>
    <source>
        <strain evidence="5 6">CGMCC 4.1859</strain>
    </source>
</reference>
<dbReference type="OrthoDB" id="9802340at2"/>
<gene>
    <name evidence="5" type="ORF">SAMN05216260_111246</name>
</gene>
<dbReference type="Pfam" id="PF00583">
    <property type="entry name" value="Acetyltransf_1"/>
    <property type="match status" value="1"/>
</dbReference>
<feature type="compositionally biased region" description="Pro residues" evidence="3">
    <location>
        <begin position="197"/>
        <end position="220"/>
    </location>
</feature>
<feature type="domain" description="N-acetyltransferase" evidence="4">
    <location>
        <begin position="7"/>
        <end position="166"/>
    </location>
</feature>
<dbReference type="EMBL" id="FNAX01000011">
    <property type="protein sequence ID" value="SDF87355.1"/>
    <property type="molecule type" value="Genomic_DNA"/>
</dbReference>
<accession>A0A1G7PLW6</accession>
<proteinExistence type="predicted"/>
<dbReference type="InterPro" id="IPR016181">
    <property type="entry name" value="Acyl_CoA_acyltransferase"/>
</dbReference>
<sequence length="220" mass="24172">MSVPHPPRIRRATAADEDALGRLDRATWSTLHAVQPPPRPPYEPFFTERFGPGDHLVAEREGRVLGYLRLGFPTSLAANAHVRQILGFVVAEEARGAGVGRALLRAAAEEARRQGARRLTLRVLGHNTPARRLYESEGFVVEGVLPEEFLLDGAYVDDVLMGRTLQRPRSAALGRPRRSRPFGTLRGRSAPSATTPPDRPCPPEPSCPPPRGRPPRPPSR</sequence>
<dbReference type="SUPFAM" id="SSF55729">
    <property type="entry name" value="Acyl-CoA N-acyltransferases (Nat)"/>
    <property type="match status" value="1"/>
</dbReference>
<name>A0A1G7PLW6_9ACTN</name>
<evidence type="ECO:0000313" key="6">
    <source>
        <dbReference type="Proteomes" id="UP000198614"/>
    </source>
</evidence>
<dbReference type="Gene3D" id="3.40.630.30">
    <property type="match status" value="1"/>
</dbReference>
<evidence type="ECO:0000256" key="3">
    <source>
        <dbReference type="SAM" id="MobiDB-lite"/>
    </source>
</evidence>